<dbReference type="PROSITE" id="PS00741">
    <property type="entry name" value="DH_1"/>
    <property type="match status" value="1"/>
</dbReference>
<dbReference type="FunFam" id="1.10.10.10:FF:000094">
    <property type="entry name" value="Phosphatidylinositol-3,4,5-trisphosphate dependent Rac exchange factor 1"/>
    <property type="match status" value="1"/>
</dbReference>
<dbReference type="Gene3D" id="1.20.900.10">
    <property type="entry name" value="Dbl homology (DH) domain"/>
    <property type="match status" value="2"/>
</dbReference>
<dbReference type="InterPro" id="IPR001849">
    <property type="entry name" value="PH_domain"/>
</dbReference>
<dbReference type="SUPFAM" id="SSF46785">
    <property type="entry name" value="Winged helix' DNA-binding domain"/>
    <property type="match status" value="2"/>
</dbReference>
<evidence type="ECO:0000256" key="2">
    <source>
        <dbReference type="ARBA" id="ARBA00022448"/>
    </source>
</evidence>
<dbReference type="GO" id="GO:0035556">
    <property type="term" value="P:intracellular signal transduction"/>
    <property type="evidence" value="ECO:0007669"/>
    <property type="project" value="InterPro"/>
</dbReference>
<feature type="transmembrane region" description="Helical" evidence="22">
    <location>
        <begin position="1838"/>
        <end position="1864"/>
    </location>
</feature>
<evidence type="ECO:0008006" key="28">
    <source>
        <dbReference type="Google" id="ProtNLM"/>
    </source>
</evidence>
<evidence type="ECO:0000256" key="3">
    <source>
        <dbReference type="ARBA" id="ARBA00022475"/>
    </source>
</evidence>
<dbReference type="InterPro" id="IPR036034">
    <property type="entry name" value="PDZ_sf"/>
</dbReference>
<dbReference type="FunFam" id="1.20.120.350:FF:000017">
    <property type="entry name" value="potassium voltage-gated channel subfamily KQT member 1"/>
    <property type="match status" value="1"/>
</dbReference>
<dbReference type="InterPro" id="IPR035899">
    <property type="entry name" value="DBL_dom_sf"/>
</dbReference>
<keyword evidence="4" id="KW-0633">Potassium transport</keyword>
<feature type="coiled-coil region" evidence="20">
    <location>
        <begin position="155"/>
        <end position="182"/>
    </location>
</feature>
<evidence type="ECO:0000256" key="15">
    <source>
        <dbReference type="ARBA" id="ARBA00023303"/>
    </source>
</evidence>
<evidence type="ECO:0000256" key="4">
    <source>
        <dbReference type="ARBA" id="ARBA00022538"/>
    </source>
</evidence>
<dbReference type="Gene3D" id="2.30.29.30">
    <property type="entry name" value="Pleckstrin-homology domain (PH domain)/Phosphotyrosine-binding domain (PTB)"/>
    <property type="match status" value="1"/>
</dbReference>
<dbReference type="FunFam" id="1.10.287.70:FF:000016">
    <property type="entry name" value="Putative potassium voltage-gated channel subfamily KQT member 2"/>
    <property type="match status" value="1"/>
</dbReference>
<feature type="compositionally biased region" description="Polar residues" evidence="21">
    <location>
        <begin position="2220"/>
        <end position="2255"/>
    </location>
</feature>
<accession>A0A6A4SRS9</accession>
<evidence type="ECO:0000256" key="9">
    <source>
        <dbReference type="ARBA" id="ARBA00022843"/>
    </source>
</evidence>
<keyword evidence="12 22" id="KW-1133">Transmembrane helix</keyword>
<dbReference type="PRINTS" id="PR01459">
    <property type="entry name" value="KCNQCHANNEL"/>
</dbReference>
<dbReference type="GO" id="GO:0007186">
    <property type="term" value="P:G protein-coupled receptor signaling pathway"/>
    <property type="evidence" value="ECO:0007669"/>
    <property type="project" value="TreeGrafter"/>
</dbReference>
<dbReference type="CDD" id="cd04440">
    <property type="entry name" value="DEP_2_P-Rex"/>
    <property type="match status" value="1"/>
</dbReference>
<sequence>MDEDDGHLENGFHAAKDSDRQQRLRLCVLNEMLNTERDYVRTLLFLQSAFLQRIRQTADDQQCLSPEHVKRKSFSVYGEYCSNHEKALRLLMELNKIPNIRTYLLHCMLLGGKKSTDIPLEGYLLTPIQRICKYPLLLKELLKRTPKKHADYPAVEEALQAMKAVCSNINETKRQMEKLEALEQLQSHIEGWEGTNLTDICSELLLHGNLLKISAGNIQERVFFLFDNLLVYCKRKSRVSGKKSTKRTKSINGPLYVFRGRINTEVMEVENVEDGTADYHSNNYTVTNGWKIHNTAKNKWFVCMAKHTEDKQKWLDAILREREQRESLKLGMERDAYVMIAEKGEKLYHMMMTKSRHLIKDRRRKLSNVPKCFMGNEFVSWLIESGEISKPDEGVNLGQALLENGIIHHVSDKHQFKNEQVLYRFRYDDGTYKARSEMEDIMSKGVRLYCRIHSLHTPVIKDRDHHLKTFKSVVPASKLVDWLLSQGDCSTREDAVTLGVGLCNNGFMHHVLEKSEFKDESQFFRFYADEETEGTSSKSKQLQRNDFKLIENILAKSLVHQCRHMLRKCLQCQKDKNNFGRIRRKDEVTGASNHLLPSAFSWEAAGAGLQPGQVVLKVNGNNVNRSGHEEVLEHFTAQHTHQEPLQMCQWVYRAFEDVDELQRESGVGEKEENPFSPYPVENGSDHEEGNGTNGIDYRLGRLSLSDDLPLVSLTVDNVHLEHGVVYEYVSTAGIKSHVLEKIVEPKGCFSLTAKILEAFSADDGLFVRNCSQLISQSDRVVTMPQYEFRQICDTKLESIRRRISCYQQFALELRNKVWPSFRQAGVRPHPLGCMDFVPTNCHVNLMQVSYPKSITSAGRTFSIRFGRKNSLFGLDPDQAQLNPMSHTQHCVTSMGAPSWSCSGLDEDEADGNGDVALEGGEGLTDSRRSGHGEGGLSFLLKQEDTETQDSYIHLYSRLDVAVREMRQYVAQIDVLLSSITEPTQLQGEGGEPPVYEPSQPSLAPCEDGCDQDKVEQGSIKRVCFKVNEEDQEDSGHDTMSYRDSYSECNSNRDSVLSYTSVRSNSSYLGSDEMGSGDELPCDMRIPSDKQDKLHGCLEHLFNQVDSINNLLKGPVMTKACEETKHFYSDHSQPEFRQTEDWTVRCRYVIHKNIQEDPWNLPSSIKTLVESLQRFVDDGKNQLLLALLKCTDTSLQLRRDVIFCQAVTGALCTLAEQLLAALRSRFNNAGEYQEDGKEASRKWLEQISVIGVLLHFQSALVPHLKEERTMLEDTKAALLDLDKVTVFFRQLEDECLVANTPVCYQVEGSRQALRVTLYLDSCHFSELPSRLQNGGSLKLHTVLFTKALERPEGVSQQDYGAAEEFQQRTNAVSLEKVKAYYRRLRAFYLEKSNLPTDSNTTAMKIDQLLRPLNTLDDLCRLMQSYINVRPIAQSHPSGVSVLCVSSELCNRLGACHITMCGTGMQRCTLSVTLEQAMILARNHGLMPRCIMQTMDIMRKQGARVELSAKNLKVMDQMPPSAPSAGDASPRHGRRQLRVRVASALAEMVQQALNGGVCPTPAGEKRHRVGFVGLDPGAPESGRDGALLIAGAESAKRGSILCRRRSSVSGGRPRPSKKNASYRKLQNFLYNALERPRGWAFIYHAYVFLLVFSCLILSVFATIKEFKNSSESALYILEIVTIVVFGVEYIVRIWAAGCCCRYRGWRGRLKFARKPFCVIDIMVLIASVSVLAAGSQGNVFATSAIRSLRFLQILRMLRMDRRGGTWKLLGSVVYAHSKELITAWYIGFLCLILASFLVYSVEKEINDEFETYADALWWGLITLTTIGYGDKVPKTWYGRLLAATFSMIGVAFFALPAGILGSGFALKVQEQHRQKHFEKRRTPAAGLIQAAWRFYATNLSRTDLLCTWDFYEETVSIPMYRLIPPLNQLDLLRNLKGKSFRKESQTETSPSRKASLKDKVFPSPSKVPMTKVKAQSPAAEEGAEASPSKVTKSWSFNEKNRGPKHNFRARGTTSRQNSEEASLPGEEIGDDKSCHCEFLTQELPQGLKVTIRAICIMKFLVSKRRFKESLRPYDVMDVIEQYSAGHLDMLSRIKNLQVDQIVGKGPKAEGDDAEDPSMMGRLVKVEKQVMCMDRKLDFLVNVYVQRMGIPHSETEAFFNSKEPYPAPPYHSLEESKGDREAREEVKEEKEVKTCSAADVPCSDGSLEKKDPLLGLSVARSLGTPSGSNSRPSTSWQHQLQHPLSQPAWNSSVANTPSPVGGSDEHSPTLFRLPPPPAQDRSTFGLGVNSSERGSQSRMRHRRQRCPPDAVAVESDTSLSIPSVDHEELERSFSGFSISQAKEDFFGPSFFTGSGGGAGAGAGAVTEAGPGPSLCARVRPFIAEGESDTDSDLYAPSPLSFTGEVSCGERGWPGLK</sequence>
<dbReference type="InterPro" id="IPR013821">
    <property type="entry name" value="K_chnl_volt-dep_KCNQ_C"/>
</dbReference>
<evidence type="ECO:0000256" key="6">
    <source>
        <dbReference type="ARBA" id="ARBA00022658"/>
    </source>
</evidence>
<comment type="subcellular location">
    <subcellularLocation>
        <location evidence="1">Cell membrane</location>
        <topology evidence="1">Multi-pass membrane protein</topology>
    </subcellularLocation>
</comment>
<dbReference type="InterPro" id="IPR000219">
    <property type="entry name" value="DH_dom"/>
</dbReference>
<feature type="compositionally biased region" description="Polar residues" evidence="21">
    <location>
        <begin position="2009"/>
        <end position="2018"/>
    </location>
</feature>
<feature type="region of interest" description="Disordered" evidence="21">
    <location>
        <begin position="663"/>
        <end position="694"/>
    </location>
</feature>
<dbReference type="Pfam" id="PF03520">
    <property type="entry name" value="KCNQ_channel"/>
    <property type="match status" value="1"/>
</dbReference>
<dbReference type="EMBL" id="VEVO01000010">
    <property type="protein sequence ID" value="KAF0036703.1"/>
    <property type="molecule type" value="Genomic_DNA"/>
</dbReference>
<dbReference type="InterPro" id="IPR036390">
    <property type="entry name" value="WH_DNA-bd_sf"/>
</dbReference>
<dbReference type="Pfam" id="PF16642">
    <property type="entry name" value="KCNQ2_u3"/>
    <property type="match status" value="1"/>
</dbReference>
<dbReference type="SMART" id="SM00049">
    <property type="entry name" value="DEP"/>
    <property type="match status" value="2"/>
</dbReference>
<feature type="domain" description="DEP" evidence="25">
    <location>
        <begin position="460"/>
        <end position="528"/>
    </location>
</feature>
<dbReference type="InterPro" id="IPR051832">
    <property type="entry name" value="mTOR-Rac_regulators"/>
</dbReference>
<feature type="domain" description="DEP" evidence="25">
    <location>
        <begin position="353"/>
        <end position="427"/>
    </location>
</feature>
<feature type="region of interest" description="Disordered" evidence="21">
    <location>
        <begin position="1938"/>
        <end position="2025"/>
    </location>
</feature>
<dbReference type="PANTHER" id="PTHR22829:SF6">
    <property type="entry name" value="PHOSPHATIDYLINOSITOL 3,4,5-TRISPHOSPHATE-DEPENDENT RAC EXCHANGER 1 PROTEIN"/>
    <property type="match status" value="1"/>
</dbReference>
<feature type="region of interest" description="Disordered" evidence="21">
    <location>
        <begin position="2383"/>
        <end position="2413"/>
    </location>
</feature>
<evidence type="ECO:0000256" key="21">
    <source>
        <dbReference type="SAM" id="MobiDB-lite"/>
    </source>
</evidence>
<dbReference type="Gene3D" id="1.10.287.70">
    <property type="match status" value="1"/>
</dbReference>
<evidence type="ECO:0000256" key="11">
    <source>
        <dbReference type="ARBA" id="ARBA00022958"/>
    </source>
</evidence>
<feature type="transmembrane region" description="Helical" evidence="22">
    <location>
        <begin position="1714"/>
        <end position="1731"/>
    </location>
</feature>
<dbReference type="InterPro" id="IPR036388">
    <property type="entry name" value="WH-like_DNA-bd_sf"/>
</dbReference>
<feature type="region of interest" description="Disordered" evidence="21">
    <location>
        <begin position="2156"/>
        <end position="2315"/>
    </location>
</feature>
<keyword evidence="13" id="KW-0406">Ion transport</keyword>
<dbReference type="Proteomes" id="UP000438429">
    <property type="component" value="Unassembled WGS sequence"/>
</dbReference>
<dbReference type="FunFam" id="2.30.29.30:FF:000055">
    <property type="entry name" value="Phosphatidylinositol 3,4,5-trisphosphate-dependent Rac exchanger 1 protein-like"/>
    <property type="match status" value="1"/>
</dbReference>
<name>A0A6A4SRS9_SCOMX</name>
<dbReference type="InterPro" id="IPR037367">
    <property type="entry name" value="Rex2_DEP_1"/>
</dbReference>
<dbReference type="CDD" id="cd04439">
    <property type="entry name" value="DEP_1_P-Rex"/>
    <property type="match status" value="1"/>
</dbReference>
<evidence type="ECO:0000256" key="22">
    <source>
        <dbReference type="SAM" id="Phobius"/>
    </source>
</evidence>
<evidence type="ECO:0000259" key="23">
    <source>
        <dbReference type="PROSITE" id="PS50003"/>
    </source>
</evidence>
<dbReference type="Pfam" id="PF11956">
    <property type="entry name" value="KCNQC3-Ank-G_bd"/>
    <property type="match status" value="1"/>
</dbReference>
<dbReference type="SUPFAM" id="SSF48065">
    <property type="entry name" value="DBL homology domain (DH-domain)"/>
    <property type="match status" value="1"/>
</dbReference>
<keyword evidence="7 22" id="KW-0812">Transmembrane</keyword>
<evidence type="ECO:0000256" key="13">
    <source>
        <dbReference type="ARBA" id="ARBA00023065"/>
    </source>
</evidence>
<feature type="transmembrane region" description="Helical" evidence="22">
    <location>
        <begin position="1777"/>
        <end position="1797"/>
    </location>
</feature>
<dbReference type="InterPro" id="IPR003947">
    <property type="entry name" value="K_chnl_volt-dep_KCNQ2"/>
</dbReference>
<dbReference type="Pfam" id="PF00610">
    <property type="entry name" value="DEP"/>
    <property type="match status" value="2"/>
</dbReference>
<comment type="catalytic activity">
    <reaction evidence="17">
        <text>Na(+)(in) = Na(+)(out)</text>
        <dbReference type="Rhea" id="RHEA:34963"/>
        <dbReference type="ChEBI" id="CHEBI:29101"/>
    </reaction>
</comment>
<keyword evidence="9" id="KW-0832">Ubl conjugation</keyword>
<keyword evidence="15" id="KW-0407">Ion channel</keyword>
<dbReference type="Gene3D" id="2.30.42.10">
    <property type="match status" value="1"/>
</dbReference>
<keyword evidence="10" id="KW-0851">Voltage-gated channel</keyword>
<evidence type="ECO:0000256" key="7">
    <source>
        <dbReference type="ARBA" id="ARBA00022692"/>
    </source>
</evidence>
<feature type="transmembrane region" description="Helical" evidence="22">
    <location>
        <begin position="1809"/>
        <end position="1826"/>
    </location>
</feature>
<dbReference type="InterPro" id="IPR020969">
    <property type="entry name" value="Ankyrin-G_BS"/>
</dbReference>
<dbReference type="SUPFAM" id="SSF50729">
    <property type="entry name" value="PH domain-like"/>
    <property type="match status" value="1"/>
</dbReference>
<protein>
    <recommendedName>
        <fullName evidence="28">Phosphatidylinositol 3,4,5-trisphosphate-dependent Rac exchanger 1 protein</fullName>
    </recommendedName>
</protein>
<dbReference type="Pfam" id="PF22697">
    <property type="entry name" value="SOS1_NGEF_PH"/>
    <property type="match status" value="1"/>
</dbReference>
<keyword evidence="2" id="KW-0813">Transport</keyword>
<feature type="domain" description="PH" evidence="23">
    <location>
        <begin position="203"/>
        <end position="323"/>
    </location>
</feature>
<evidence type="ECO:0000259" key="25">
    <source>
        <dbReference type="PROSITE" id="PS50186"/>
    </source>
</evidence>
<evidence type="ECO:0000256" key="1">
    <source>
        <dbReference type="ARBA" id="ARBA00004651"/>
    </source>
</evidence>
<comment type="caution">
    <text evidence="26">The sequence shown here is derived from an EMBL/GenBank/DDBJ whole genome shotgun (WGS) entry which is preliminary data.</text>
</comment>
<evidence type="ECO:0000256" key="16">
    <source>
        <dbReference type="ARBA" id="ARBA00034430"/>
    </source>
</evidence>
<comment type="catalytic activity">
    <reaction evidence="18">
        <text>Rb(+)(in) = Rb(+)(out)</text>
        <dbReference type="Rhea" id="RHEA:78547"/>
        <dbReference type="ChEBI" id="CHEBI:49847"/>
    </reaction>
</comment>
<feature type="domain" description="DH" evidence="24">
    <location>
        <begin position="12"/>
        <end position="172"/>
    </location>
</feature>
<gene>
    <name evidence="26" type="ORF">F2P81_012015</name>
</gene>
<feature type="compositionally biased region" description="Basic and acidic residues" evidence="21">
    <location>
        <begin position="663"/>
        <end position="673"/>
    </location>
</feature>
<dbReference type="Pfam" id="PF00520">
    <property type="entry name" value="Ion_trans"/>
    <property type="match status" value="1"/>
</dbReference>
<feature type="compositionally biased region" description="Polar residues" evidence="21">
    <location>
        <begin position="2285"/>
        <end position="2294"/>
    </location>
</feature>
<dbReference type="CDD" id="cd01224">
    <property type="entry name" value="PH_Collybistin_ASEF"/>
    <property type="match status" value="1"/>
</dbReference>
<evidence type="ECO:0000256" key="20">
    <source>
        <dbReference type="SAM" id="Coils"/>
    </source>
</evidence>
<dbReference type="InterPro" id="IPR005821">
    <property type="entry name" value="Ion_trans_dom"/>
</dbReference>
<dbReference type="InterPro" id="IPR055251">
    <property type="entry name" value="SOS1_NGEF_PH"/>
</dbReference>
<evidence type="ECO:0000256" key="12">
    <source>
        <dbReference type="ARBA" id="ARBA00022989"/>
    </source>
</evidence>
<keyword evidence="5" id="KW-0597">Phosphoprotein</keyword>
<comment type="catalytic activity">
    <reaction evidence="19">
        <text>Cs(+)(in) = Cs(+)(out)</text>
        <dbReference type="Rhea" id="RHEA:78555"/>
        <dbReference type="ChEBI" id="CHEBI:49547"/>
    </reaction>
</comment>
<dbReference type="GO" id="GO:0005085">
    <property type="term" value="F:guanyl-nucleotide exchange factor activity"/>
    <property type="evidence" value="ECO:0007669"/>
    <property type="project" value="UniProtKB-KW"/>
</dbReference>
<comment type="catalytic activity">
    <reaction evidence="16">
        <text>K(+)(in) = K(+)(out)</text>
        <dbReference type="Rhea" id="RHEA:29463"/>
        <dbReference type="ChEBI" id="CHEBI:29103"/>
    </reaction>
</comment>
<dbReference type="GO" id="GO:0005249">
    <property type="term" value="F:voltage-gated potassium channel activity"/>
    <property type="evidence" value="ECO:0007669"/>
    <property type="project" value="InterPro"/>
</dbReference>
<dbReference type="Gene3D" id="1.10.10.10">
    <property type="entry name" value="Winged helix-like DNA-binding domain superfamily/Winged helix DNA-binding domain"/>
    <property type="match status" value="2"/>
</dbReference>
<evidence type="ECO:0000256" key="14">
    <source>
        <dbReference type="ARBA" id="ARBA00023136"/>
    </source>
</evidence>
<keyword evidence="3" id="KW-1003">Cell membrane</keyword>
<feature type="compositionally biased region" description="Basic and acidic residues" evidence="21">
    <location>
        <begin position="2169"/>
        <end position="2190"/>
    </location>
</feature>
<keyword evidence="14 22" id="KW-0472">Membrane</keyword>
<dbReference type="PRINTS" id="PR00169">
    <property type="entry name" value="KCHANNEL"/>
</dbReference>
<evidence type="ECO:0000256" key="10">
    <source>
        <dbReference type="ARBA" id="ARBA00022882"/>
    </source>
</evidence>
<dbReference type="GO" id="GO:0005096">
    <property type="term" value="F:GTPase activator activity"/>
    <property type="evidence" value="ECO:0007669"/>
    <property type="project" value="TreeGrafter"/>
</dbReference>
<dbReference type="PROSITE" id="PS50010">
    <property type="entry name" value="DH_2"/>
    <property type="match status" value="1"/>
</dbReference>
<evidence type="ECO:0000256" key="8">
    <source>
        <dbReference type="ARBA" id="ARBA00022826"/>
    </source>
</evidence>
<feature type="transmembrane region" description="Helical" evidence="22">
    <location>
        <begin position="1639"/>
        <end position="1659"/>
    </location>
</feature>
<dbReference type="Gene3D" id="6.10.140.1910">
    <property type="match status" value="2"/>
</dbReference>
<keyword evidence="8" id="KW-0631">Potassium channel</keyword>
<dbReference type="PROSITE" id="PS50003">
    <property type="entry name" value="PH_DOMAIN"/>
    <property type="match status" value="1"/>
</dbReference>
<dbReference type="GO" id="GO:0023051">
    <property type="term" value="P:regulation of signaling"/>
    <property type="evidence" value="ECO:0007669"/>
    <property type="project" value="TreeGrafter"/>
</dbReference>
<dbReference type="InterPro" id="IPR001331">
    <property type="entry name" value="GDS_CDC24_CS"/>
</dbReference>
<evidence type="ECO:0000256" key="19">
    <source>
        <dbReference type="ARBA" id="ARBA00044691"/>
    </source>
</evidence>
<dbReference type="PRINTS" id="PR01461">
    <property type="entry name" value="KCNQ2CHANNEL"/>
</dbReference>
<keyword evidence="6" id="KW-0344">Guanine-nucleotide releasing factor</keyword>
<dbReference type="PROSITE" id="PS50186">
    <property type="entry name" value="DEP"/>
    <property type="match status" value="2"/>
</dbReference>
<keyword evidence="20" id="KW-0175">Coiled coil</keyword>
<evidence type="ECO:0000256" key="5">
    <source>
        <dbReference type="ARBA" id="ARBA00022553"/>
    </source>
</evidence>
<dbReference type="FunFam" id="1.10.10.10:FF:000090">
    <property type="entry name" value="Phosphatidylinositol-3,4,5-trisphosphate dependent Rac exchange factor 1"/>
    <property type="match status" value="1"/>
</dbReference>
<dbReference type="Pfam" id="PF00621">
    <property type="entry name" value="RhoGEF"/>
    <property type="match status" value="1"/>
</dbReference>
<evidence type="ECO:0000313" key="26">
    <source>
        <dbReference type="EMBL" id="KAF0036703.1"/>
    </source>
</evidence>
<dbReference type="InterPro" id="IPR000591">
    <property type="entry name" value="DEP_dom"/>
</dbReference>
<dbReference type="CDD" id="cd00160">
    <property type="entry name" value="RhoGEF"/>
    <property type="match status" value="1"/>
</dbReference>
<dbReference type="SMART" id="SM00325">
    <property type="entry name" value="RhoGEF"/>
    <property type="match status" value="1"/>
</dbReference>
<reference evidence="26 27" key="1">
    <citation type="submission" date="2019-06" db="EMBL/GenBank/DDBJ databases">
        <title>Draft genomes of female and male turbot (Scophthalmus maximus).</title>
        <authorList>
            <person name="Xu H."/>
            <person name="Xu X.-W."/>
            <person name="Shao C."/>
            <person name="Chen S."/>
        </authorList>
    </citation>
    <scope>NUCLEOTIDE SEQUENCE [LARGE SCALE GENOMIC DNA]</scope>
    <source>
        <strain evidence="26">Ysfricsl-2016a</strain>
        <tissue evidence="26">Blood</tissue>
    </source>
</reference>
<evidence type="ECO:0000313" key="27">
    <source>
        <dbReference type="Proteomes" id="UP000438429"/>
    </source>
</evidence>
<dbReference type="SMART" id="SM00233">
    <property type="entry name" value="PH"/>
    <property type="match status" value="1"/>
</dbReference>
<keyword evidence="11" id="KW-0630">Potassium</keyword>
<dbReference type="PANTHER" id="PTHR22829">
    <property type="entry name" value="DEP DOMAIN PROTEIN"/>
    <property type="match status" value="1"/>
</dbReference>
<dbReference type="InterPro" id="IPR011993">
    <property type="entry name" value="PH-like_dom_sf"/>
</dbReference>
<dbReference type="InterPro" id="IPR003937">
    <property type="entry name" value="K_chnl_volt-dep_KCNQ"/>
</dbReference>
<dbReference type="GO" id="GO:0008076">
    <property type="term" value="C:voltage-gated potassium channel complex"/>
    <property type="evidence" value="ECO:0007669"/>
    <property type="project" value="UniProtKB-ARBA"/>
</dbReference>
<proteinExistence type="predicted"/>
<dbReference type="SUPFAM" id="SSF81324">
    <property type="entry name" value="Voltage-gated potassium channels"/>
    <property type="match status" value="1"/>
</dbReference>
<evidence type="ECO:0000256" key="17">
    <source>
        <dbReference type="ARBA" id="ARBA00036239"/>
    </source>
</evidence>
<feature type="transmembrane region" description="Helical" evidence="22">
    <location>
        <begin position="1671"/>
        <end position="1693"/>
    </location>
</feature>
<feature type="compositionally biased region" description="Low complexity" evidence="21">
    <location>
        <begin position="1972"/>
        <end position="1986"/>
    </location>
</feature>
<evidence type="ECO:0000259" key="24">
    <source>
        <dbReference type="PROSITE" id="PS50010"/>
    </source>
</evidence>
<evidence type="ECO:0000256" key="18">
    <source>
        <dbReference type="ARBA" id="ARBA00044657"/>
    </source>
</evidence>
<organism evidence="26 27">
    <name type="scientific">Scophthalmus maximus</name>
    <name type="common">Turbot</name>
    <name type="synonym">Psetta maxima</name>
    <dbReference type="NCBI Taxonomy" id="52904"/>
    <lineage>
        <taxon>Eukaryota</taxon>
        <taxon>Metazoa</taxon>
        <taxon>Chordata</taxon>
        <taxon>Craniata</taxon>
        <taxon>Vertebrata</taxon>
        <taxon>Euteleostomi</taxon>
        <taxon>Actinopterygii</taxon>
        <taxon>Neopterygii</taxon>
        <taxon>Teleostei</taxon>
        <taxon>Neoteleostei</taxon>
        <taxon>Acanthomorphata</taxon>
        <taxon>Carangaria</taxon>
        <taxon>Pleuronectiformes</taxon>
        <taxon>Pleuronectoidei</taxon>
        <taxon>Scophthalmidae</taxon>
        <taxon>Scophthalmus</taxon>
    </lineage>
</organism>